<dbReference type="PANTHER" id="PTHR10543">
    <property type="entry name" value="BETA-CAROTENE DIOXYGENASE"/>
    <property type="match status" value="1"/>
</dbReference>
<evidence type="ECO:0000256" key="6">
    <source>
        <dbReference type="ARBA" id="ARBA00022946"/>
    </source>
</evidence>
<dbReference type="GO" id="GO:0009570">
    <property type="term" value="C:chloroplast stroma"/>
    <property type="evidence" value="ECO:0007669"/>
    <property type="project" value="TreeGrafter"/>
</dbReference>
<reference evidence="10" key="1">
    <citation type="submission" date="2013-06" db="EMBL/GenBank/DDBJ databases">
        <authorList>
            <person name="Zhao Q."/>
        </authorList>
    </citation>
    <scope>NUCLEOTIDE SEQUENCE</scope>
    <source>
        <strain evidence="10">cv. W1943</strain>
    </source>
</reference>
<dbReference type="GO" id="GO:0046872">
    <property type="term" value="F:metal ion binding"/>
    <property type="evidence" value="ECO:0007669"/>
    <property type="project" value="UniProtKB-KW"/>
</dbReference>
<dbReference type="GO" id="GO:0010436">
    <property type="term" value="F:carotenoid dioxygenase activity"/>
    <property type="evidence" value="ECO:0007669"/>
    <property type="project" value="TreeGrafter"/>
</dbReference>
<dbReference type="AlphaFoldDB" id="A0A0E0QI73"/>
<reference evidence="9" key="2">
    <citation type="submission" date="2015-06" db="UniProtKB">
        <authorList>
            <consortium name="EnsemblPlants"/>
        </authorList>
    </citation>
    <scope>IDENTIFICATION</scope>
</reference>
<comment type="cofactor">
    <cofactor evidence="1">
        <name>Fe(2+)</name>
        <dbReference type="ChEBI" id="CHEBI:29033"/>
    </cofactor>
</comment>
<evidence type="ECO:0000256" key="8">
    <source>
        <dbReference type="ARBA" id="ARBA00023004"/>
    </source>
</evidence>
<dbReference type="Gramene" id="ORUFI08G14290.1">
    <property type="protein sequence ID" value="ORUFI08G14290.1"/>
    <property type="gene ID" value="ORUFI08G14290"/>
</dbReference>
<keyword evidence="4" id="KW-0934">Plastid</keyword>
<dbReference type="HOGENOM" id="CLU_165720_0_0_1"/>
<dbReference type="eggNOG" id="KOG1285">
    <property type="taxonomic scope" value="Eukaryota"/>
</dbReference>
<keyword evidence="7" id="KW-0223">Dioxygenase</keyword>
<dbReference type="Pfam" id="PF03055">
    <property type="entry name" value="RPE65"/>
    <property type="match status" value="1"/>
</dbReference>
<evidence type="ECO:0000313" key="10">
    <source>
        <dbReference type="Proteomes" id="UP000008022"/>
    </source>
</evidence>
<organism evidence="9 10">
    <name type="scientific">Oryza rufipogon</name>
    <name type="common">Brownbeard rice</name>
    <name type="synonym">Asian wild rice</name>
    <dbReference type="NCBI Taxonomy" id="4529"/>
    <lineage>
        <taxon>Eukaryota</taxon>
        <taxon>Viridiplantae</taxon>
        <taxon>Streptophyta</taxon>
        <taxon>Embryophyta</taxon>
        <taxon>Tracheophyta</taxon>
        <taxon>Spermatophyta</taxon>
        <taxon>Magnoliopsida</taxon>
        <taxon>Liliopsida</taxon>
        <taxon>Poales</taxon>
        <taxon>Poaceae</taxon>
        <taxon>BOP clade</taxon>
        <taxon>Oryzoideae</taxon>
        <taxon>Oryzeae</taxon>
        <taxon>Oryzinae</taxon>
        <taxon>Oryza</taxon>
    </lineage>
</organism>
<sequence>MLPWNSQLSMINFLAYAIARPKFLGFAKLYLEEKQNIATKIGREDLIKVEYHQLAKNQFCSGVTFVPKTAGAHEDDGWIVSFVHDEETNISKVHIIDTRNFESGPIAKITLQKRVPYG</sequence>
<evidence type="ECO:0000256" key="1">
    <source>
        <dbReference type="ARBA" id="ARBA00001954"/>
    </source>
</evidence>
<proteinExistence type="inferred from homology"/>
<keyword evidence="6" id="KW-0809">Transit peptide</keyword>
<keyword evidence="8" id="KW-0408">Iron</keyword>
<comment type="subcellular location">
    <subcellularLocation>
        <location evidence="2">Plastid</location>
        <location evidence="2">Chloroplast</location>
    </subcellularLocation>
</comment>
<comment type="similarity">
    <text evidence="3">Belongs to the carotenoid oxygenase family.</text>
</comment>
<evidence type="ECO:0000256" key="4">
    <source>
        <dbReference type="ARBA" id="ARBA00022640"/>
    </source>
</evidence>
<evidence type="ECO:0000256" key="5">
    <source>
        <dbReference type="ARBA" id="ARBA00022723"/>
    </source>
</evidence>
<dbReference type="EnsemblPlants" id="ORUFI08G14290.1">
    <property type="protein sequence ID" value="ORUFI08G14290.1"/>
    <property type="gene ID" value="ORUFI08G14290"/>
</dbReference>
<dbReference type="OMA" id="MINFLAY"/>
<dbReference type="GO" id="GO:0016121">
    <property type="term" value="P:carotene catabolic process"/>
    <property type="evidence" value="ECO:0007669"/>
    <property type="project" value="TreeGrafter"/>
</dbReference>
<dbReference type="PANTHER" id="PTHR10543:SF83">
    <property type="entry name" value="OS08G0371608 PROTEIN"/>
    <property type="match status" value="1"/>
</dbReference>
<accession>A0A0E0QI73</accession>
<dbReference type="STRING" id="4529.A0A0E0QI73"/>
<dbReference type="Proteomes" id="UP000008022">
    <property type="component" value="Unassembled WGS sequence"/>
</dbReference>
<dbReference type="InterPro" id="IPR004294">
    <property type="entry name" value="Carotenoid_Oase"/>
</dbReference>
<protein>
    <submittedName>
        <fullName evidence="9">Uncharacterized protein</fullName>
    </submittedName>
</protein>
<evidence type="ECO:0000256" key="3">
    <source>
        <dbReference type="ARBA" id="ARBA00006787"/>
    </source>
</evidence>
<evidence type="ECO:0000256" key="2">
    <source>
        <dbReference type="ARBA" id="ARBA00004229"/>
    </source>
</evidence>
<keyword evidence="5" id="KW-0479">Metal-binding</keyword>
<keyword evidence="7" id="KW-0560">Oxidoreductase</keyword>
<evidence type="ECO:0000313" key="9">
    <source>
        <dbReference type="EnsemblPlants" id="ORUFI08G14290.1"/>
    </source>
</evidence>
<name>A0A0E0QI73_ORYRU</name>
<keyword evidence="10" id="KW-1185">Reference proteome</keyword>
<evidence type="ECO:0000256" key="7">
    <source>
        <dbReference type="ARBA" id="ARBA00022964"/>
    </source>
</evidence>